<name>A0A8J4DU17_9ACTN</name>
<organism evidence="1 2">
    <name type="scientific">Virgisporangium aliadipatigenens</name>
    <dbReference type="NCBI Taxonomy" id="741659"/>
    <lineage>
        <taxon>Bacteria</taxon>
        <taxon>Bacillati</taxon>
        <taxon>Actinomycetota</taxon>
        <taxon>Actinomycetes</taxon>
        <taxon>Micromonosporales</taxon>
        <taxon>Micromonosporaceae</taxon>
        <taxon>Virgisporangium</taxon>
    </lineage>
</organism>
<dbReference type="AlphaFoldDB" id="A0A8J4DU17"/>
<proteinExistence type="predicted"/>
<dbReference type="RefSeq" id="WP_203903076.1">
    <property type="nucleotide sequence ID" value="NZ_BOPF01000029.1"/>
</dbReference>
<gene>
    <name evidence="1" type="ORF">Val02_64890</name>
</gene>
<evidence type="ECO:0000313" key="2">
    <source>
        <dbReference type="Proteomes" id="UP000619260"/>
    </source>
</evidence>
<comment type="caution">
    <text evidence="1">The sequence shown here is derived from an EMBL/GenBank/DDBJ whole genome shotgun (WGS) entry which is preliminary data.</text>
</comment>
<dbReference type="EMBL" id="BOPF01000029">
    <property type="protein sequence ID" value="GIJ49603.1"/>
    <property type="molecule type" value="Genomic_DNA"/>
</dbReference>
<protein>
    <submittedName>
        <fullName evidence="1">Uncharacterized protein</fullName>
    </submittedName>
</protein>
<sequence>MSGLHGGAPWRARCLLAAAIVAAGVLAGVQPAAADSLRYLRPSGWAYTDSRTPHTPYLDKTVDAPVGAWRDARGKVHRSRAYFAYDISSYRGHRIVGAHLVLGEVRVNNCDAARDLEIWATDPIRPRSTWAHPPRERALLGRIGPIDNTVCPLGYIEFDVSAAVIAAALAAGESTLYLGIRVPHAREADPAYGRHLKRDPGISLHSNAVPKTPDNVRLGIKSCAGTELAIGTARPEVRAFLSDPEPNPYDSTWLRPTVAIWPLDHPDQRREWELSQSPPELDMQWTVPEGVLVHGGRYALAVRSRDAHDVSPWSAECRFSVDTVRPAAPSVSSPDYPNENWPGWGGPGLAGAFTFDPNGVADVVGYGYEFPGGPYREFVAAPAPGAPLTVHEAPRAAGPTWIYAWSIDAAGNRSDRVQHSFWVRDSAPRITDTEPDGWVARARDVVFRPGELPLANYTYRLGDGPEQTVAAAADGTARVSVTPPLDGVTLSVYGTSADGTRSGTASLLLKVSTRPVVTSPQLPHPQWDQLPPGVTANVTFAPHMPGVVGYVYEVNRGMNDALPARTVAAGADGTATVDVAPLRSGQHTLHVHSVTADGTASETTVFEFSADYAFPEVSSQEYPEWGPPSGGVGVPGTFTFRSSAVDVVGYTYSFNDGPEQTVNAAEDGSAALVWTPTEYPPGGWINLRVRSRSANGYVSDPWVYSFVINPPASTG</sequence>
<reference evidence="1" key="1">
    <citation type="submission" date="2021-01" db="EMBL/GenBank/DDBJ databases">
        <title>Whole genome shotgun sequence of Virgisporangium aliadipatigenens NBRC 105644.</title>
        <authorList>
            <person name="Komaki H."/>
            <person name="Tamura T."/>
        </authorList>
    </citation>
    <scope>NUCLEOTIDE SEQUENCE</scope>
    <source>
        <strain evidence="1">NBRC 105644</strain>
    </source>
</reference>
<keyword evidence="2" id="KW-1185">Reference proteome</keyword>
<accession>A0A8J4DU17</accession>
<evidence type="ECO:0000313" key="1">
    <source>
        <dbReference type="EMBL" id="GIJ49603.1"/>
    </source>
</evidence>
<dbReference type="Proteomes" id="UP000619260">
    <property type="component" value="Unassembled WGS sequence"/>
</dbReference>